<evidence type="ECO:0000256" key="9">
    <source>
        <dbReference type="ARBA" id="ARBA00034808"/>
    </source>
</evidence>
<dbReference type="EC" id="5.6.2.4" evidence="9"/>
<dbReference type="GO" id="GO:0016787">
    <property type="term" value="F:hydrolase activity"/>
    <property type="evidence" value="ECO:0007669"/>
    <property type="project" value="UniProtKB-UniRule"/>
</dbReference>
<protein>
    <recommendedName>
        <fullName evidence="9">DNA 3'-5' helicase</fullName>
        <ecNumber evidence="9">5.6.2.4</ecNumber>
    </recommendedName>
    <alternativeName>
        <fullName evidence="10">DNA 3'-5' helicase II</fullName>
    </alternativeName>
</protein>
<evidence type="ECO:0000256" key="3">
    <source>
        <dbReference type="ARBA" id="ARBA00022801"/>
    </source>
</evidence>
<gene>
    <name evidence="14" type="ORF">HBO38_23845</name>
</gene>
<organism evidence="14 15">
    <name type="scientific">Pseudomonas veronii</name>
    <dbReference type="NCBI Taxonomy" id="76761"/>
    <lineage>
        <taxon>Bacteria</taxon>
        <taxon>Pseudomonadati</taxon>
        <taxon>Pseudomonadota</taxon>
        <taxon>Gammaproteobacteria</taxon>
        <taxon>Pseudomonadales</taxon>
        <taxon>Pseudomonadaceae</taxon>
        <taxon>Pseudomonas</taxon>
    </lineage>
</organism>
<dbReference type="InterPro" id="IPR027417">
    <property type="entry name" value="P-loop_NTPase"/>
</dbReference>
<dbReference type="RefSeq" id="WP_169885251.1">
    <property type="nucleotide sequence ID" value="NZ_JAAQWG010000039.1"/>
</dbReference>
<dbReference type="InterPro" id="IPR000212">
    <property type="entry name" value="DNA_helicase_UvrD/REP"/>
</dbReference>
<comment type="similarity">
    <text evidence="1">Belongs to the helicase family. UvrD subfamily.</text>
</comment>
<dbReference type="GO" id="GO:0003677">
    <property type="term" value="F:DNA binding"/>
    <property type="evidence" value="ECO:0007669"/>
    <property type="project" value="UniProtKB-KW"/>
</dbReference>
<keyword evidence="4 12" id="KW-0347">Helicase</keyword>
<keyword evidence="7" id="KW-0413">Isomerase</keyword>
<feature type="domain" description="UvrD-like helicase ATP-binding" evidence="13">
    <location>
        <begin position="3"/>
        <end position="272"/>
    </location>
</feature>
<dbReference type="GO" id="GO:0005524">
    <property type="term" value="F:ATP binding"/>
    <property type="evidence" value="ECO:0007669"/>
    <property type="project" value="UniProtKB-UniRule"/>
</dbReference>
<dbReference type="EMBL" id="JAAQWG010000039">
    <property type="protein sequence ID" value="NMY11443.1"/>
    <property type="molecule type" value="Genomic_DNA"/>
</dbReference>
<evidence type="ECO:0000259" key="13">
    <source>
        <dbReference type="PROSITE" id="PS51198"/>
    </source>
</evidence>
<comment type="catalytic activity">
    <reaction evidence="11">
        <text>ATP + H2O = ADP + phosphate + H(+)</text>
        <dbReference type="Rhea" id="RHEA:13065"/>
        <dbReference type="ChEBI" id="CHEBI:15377"/>
        <dbReference type="ChEBI" id="CHEBI:15378"/>
        <dbReference type="ChEBI" id="CHEBI:30616"/>
        <dbReference type="ChEBI" id="CHEBI:43474"/>
        <dbReference type="ChEBI" id="CHEBI:456216"/>
        <dbReference type="EC" id="5.6.2.4"/>
    </reaction>
</comment>
<evidence type="ECO:0000256" key="11">
    <source>
        <dbReference type="ARBA" id="ARBA00048988"/>
    </source>
</evidence>
<evidence type="ECO:0000256" key="12">
    <source>
        <dbReference type="PROSITE-ProRule" id="PRU00560"/>
    </source>
</evidence>
<evidence type="ECO:0000256" key="5">
    <source>
        <dbReference type="ARBA" id="ARBA00022840"/>
    </source>
</evidence>
<comment type="catalytic activity">
    <reaction evidence="8">
        <text>Couples ATP hydrolysis with the unwinding of duplex DNA by translocating in the 3'-5' direction.</text>
        <dbReference type="EC" id="5.6.2.4"/>
    </reaction>
</comment>
<dbReference type="Pfam" id="PF13361">
    <property type="entry name" value="UvrD_C"/>
    <property type="match status" value="1"/>
</dbReference>
<evidence type="ECO:0000313" key="15">
    <source>
        <dbReference type="Proteomes" id="UP000537729"/>
    </source>
</evidence>
<evidence type="ECO:0000256" key="1">
    <source>
        <dbReference type="ARBA" id="ARBA00009922"/>
    </source>
</evidence>
<dbReference type="PROSITE" id="PS51198">
    <property type="entry name" value="UVRD_HELICASE_ATP_BIND"/>
    <property type="match status" value="1"/>
</dbReference>
<reference evidence="14 15" key="1">
    <citation type="journal article" date="2020" name="Front. Microbiol.">
        <title>Genetic Organization of the aprX-lipA2 Operon Affects the Proteolytic Potential of Pseudomonas Species in Milk.</title>
        <authorList>
            <person name="Maier C."/>
            <person name="Huptas C."/>
            <person name="von Neubeck M."/>
            <person name="Scherer S."/>
            <person name="Wenning M."/>
            <person name="Lucking G."/>
        </authorList>
    </citation>
    <scope>NUCLEOTIDE SEQUENCE [LARGE SCALE GENOMIC DNA]</scope>
    <source>
        <strain evidence="14 15">DSM 16272</strain>
    </source>
</reference>
<dbReference type="InterPro" id="IPR014016">
    <property type="entry name" value="UvrD-like_ATP-bd"/>
</dbReference>
<evidence type="ECO:0000256" key="7">
    <source>
        <dbReference type="ARBA" id="ARBA00023235"/>
    </source>
</evidence>
<keyword evidence="6" id="KW-0238">DNA-binding</keyword>
<dbReference type="Gene3D" id="1.10.10.160">
    <property type="match status" value="1"/>
</dbReference>
<evidence type="ECO:0000256" key="4">
    <source>
        <dbReference type="ARBA" id="ARBA00022806"/>
    </source>
</evidence>
<dbReference type="Pfam" id="PF00580">
    <property type="entry name" value="UvrD-helicase"/>
    <property type="match status" value="1"/>
</dbReference>
<dbReference type="GO" id="GO:0000725">
    <property type="term" value="P:recombinational repair"/>
    <property type="evidence" value="ECO:0007669"/>
    <property type="project" value="TreeGrafter"/>
</dbReference>
<evidence type="ECO:0000256" key="2">
    <source>
        <dbReference type="ARBA" id="ARBA00022741"/>
    </source>
</evidence>
<comment type="caution">
    <text evidence="14">The sequence shown here is derived from an EMBL/GenBank/DDBJ whole genome shotgun (WGS) entry which is preliminary data.</text>
</comment>
<dbReference type="AlphaFoldDB" id="A0A7Y1A952"/>
<evidence type="ECO:0000256" key="6">
    <source>
        <dbReference type="ARBA" id="ARBA00023125"/>
    </source>
</evidence>
<sequence length="589" mass="67156">MPLKNLTKEQHDAATYDENLLLTACPGSGKTKTLVAKIAYKLQNQNLGKKFLVAITYTNVAAYTITDRLDSFSIPSNNLWIGTIHSFCLEWIIKPYKGFSSRTRKGYRLIDQYEAQDILDSIKKNLNLNSYEKINTKLNPDETICQHGVSRDSFLAAQQYHKYLSENKLIDFDLILTIAATILVEHPKIAIRLSHLFDSIFVDEYQDTNQTQYSIMREILKHGNTKICLIGDVDQAIYTGLGAIVKNQTEICQEFSLQKIQVMTLSGCFRSTQQIIDFYSEFQDQKISIKSQQHSTFPRQALLYNRTTHRTDLAVAISVIVEDYLALGVPPHEIAILHPQWYEVTALGRAISKLLPNTPFDAPGLSPVPHCHENVWYKLIRLHHLEINNKNYNKRIRLGTEIIRQLSEIGFSMDDTTHTIRYLLKASNSITIDEPGVVEYIQSLILTFCSNLKINVSDHKDSLEQYDSLIKATHLRIVKDGIDTDPKNLKKYFNESIGVKITTCHSTKGEEYQVVICAGLLEGKIPHWEEIINQRPTYSAYMAKRLLYVISSRAKAALHLFSEKGIYTASKNEYTPTKQLSLVTTKLNL</sequence>
<dbReference type="Proteomes" id="UP000537729">
    <property type="component" value="Unassembled WGS sequence"/>
</dbReference>
<dbReference type="CDD" id="cd17932">
    <property type="entry name" value="DEXQc_UvrD"/>
    <property type="match status" value="1"/>
</dbReference>
<dbReference type="PANTHER" id="PTHR11070:SF2">
    <property type="entry name" value="ATP-DEPENDENT DNA HELICASE SRS2"/>
    <property type="match status" value="1"/>
</dbReference>
<dbReference type="Gene3D" id="3.40.50.300">
    <property type="entry name" value="P-loop containing nucleotide triphosphate hydrolases"/>
    <property type="match status" value="2"/>
</dbReference>
<proteinExistence type="inferred from homology"/>
<keyword evidence="2 12" id="KW-0547">Nucleotide-binding</keyword>
<keyword evidence="3 12" id="KW-0378">Hydrolase</keyword>
<dbReference type="GO" id="GO:0043138">
    <property type="term" value="F:3'-5' DNA helicase activity"/>
    <property type="evidence" value="ECO:0007669"/>
    <property type="project" value="UniProtKB-EC"/>
</dbReference>
<name>A0A7Y1A952_PSEVE</name>
<dbReference type="InterPro" id="IPR014017">
    <property type="entry name" value="DNA_helicase_UvrD-like_C"/>
</dbReference>
<evidence type="ECO:0000313" key="14">
    <source>
        <dbReference type="EMBL" id="NMY11443.1"/>
    </source>
</evidence>
<evidence type="ECO:0000256" key="8">
    <source>
        <dbReference type="ARBA" id="ARBA00034617"/>
    </source>
</evidence>
<evidence type="ECO:0000256" key="10">
    <source>
        <dbReference type="ARBA" id="ARBA00034923"/>
    </source>
</evidence>
<dbReference type="InterPro" id="IPR013986">
    <property type="entry name" value="DExx_box_DNA_helicase_dom_sf"/>
</dbReference>
<keyword evidence="5 12" id="KW-0067">ATP-binding</keyword>
<dbReference type="PANTHER" id="PTHR11070">
    <property type="entry name" value="UVRD / RECB / PCRA DNA HELICASE FAMILY MEMBER"/>
    <property type="match status" value="1"/>
</dbReference>
<dbReference type="SUPFAM" id="SSF52540">
    <property type="entry name" value="P-loop containing nucleoside triphosphate hydrolases"/>
    <property type="match status" value="1"/>
</dbReference>
<feature type="binding site" evidence="12">
    <location>
        <begin position="24"/>
        <end position="31"/>
    </location>
    <ligand>
        <name>ATP</name>
        <dbReference type="ChEBI" id="CHEBI:30616"/>
    </ligand>
</feature>
<accession>A0A7Y1A952</accession>